<dbReference type="EMBL" id="JAKUCV010006211">
    <property type="protein sequence ID" value="KAJ4828315.1"/>
    <property type="molecule type" value="Genomic_DNA"/>
</dbReference>
<evidence type="ECO:0000313" key="2">
    <source>
        <dbReference type="Proteomes" id="UP001141552"/>
    </source>
</evidence>
<accession>A0A9Q0J5G5</accession>
<name>A0A9Q0J5G5_9ROSI</name>
<dbReference type="Proteomes" id="UP001141552">
    <property type="component" value="Unassembled WGS sequence"/>
</dbReference>
<reference evidence="1" key="1">
    <citation type="submission" date="2022-02" db="EMBL/GenBank/DDBJ databases">
        <authorList>
            <person name="Henning P.M."/>
            <person name="McCubbin A.G."/>
            <person name="Shore J.S."/>
        </authorList>
    </citation>
    <scope>NUCLEOTIDE SEQUENCE</scope>
    <source>
        <strain evidence="1">F60SS</strain>
        <tissue evidence="1">Leaves</tissue>
    </source>
</reference>
<comment type="caution">
    <text evidence="1">The sequence shown here is derived from an EMBL/GenBank/DDBJ whole genome shotgun (WGS) entry which is preliminary data.</text>
</comment>
<proteinExistence type="predicted"/>
<gene>
    <name evidence="1" type="ORF">Tsubulata_007846</name>
</gene>
<keyword evidence="2" id="KW-1185">Reference proteome</keyword>
<sequence>MVQDTSHPKDCHISRIADGVKLISWVCPASVSDWLRSGSFFWVDDIIMVGLGLHTWSFSSFWSRLAWNGVIFQDKVLSVISSLLIW</sequence>
<protein>
    <submittedName>
        <fullName evidence="1">Uncharacterized protein</fullName>
    </submittedName>
</protein>
<dbReference type="AlphaFoldDB" id="A0A9Q0J5G5"/>
<evidence type="ECO:0000313" key="1">
    <source>
        <dbReference type="EMBL" id="KAJ4828315.1"/>
    </source>
</evidence>
<organism evidence="1 2">
    <name type="scientific">Turnera subulata</name>
    <dbReference type="NCBI Taxonomy" id="218843"/>
    <lineage>
        <taxon>Eukaryota</taxon>
        <taxon>Viridiplantae</taxon>
        <taxon>Streptophyta</taxon>
        <taxon>Embryophyta</taxon>
        <taxon>Tracheophyta</taxon>
        <taxon>Spermatophyta</taxon>
        <taxon>Magnoliopsida</taxon>
        <taxon>eudicotyledons</taxon>
        <taxon>Gunneridae</taxon>
        <taxon>Pentapetalae</taxon>
        <taxon>rosids</taxon>
        <taxon>fabids</taxon>
        <taxon>Malpighiales</taxon>
        <taxon>Passifloraceae</taxon>
        <taxon>Turnera</taxon>
    </lineage>
</organism>
<reference evidence="1" key="2">
    <citation type="journal article" date="2023" name="Plants (Basel)">
        <title>Annotation of the Turnera subulata (Passifloraceae) Draft Genome Reveals the S-Locus Evolved after the Divergence of Turneroideae from Passifloroideae in a Stepwise Manner.</title>
        <authorList>
            <person name="Henning P.M."/>
            <person name="Roalson E.H."/>
            <person name="Mir W."/>
            <person name="McCubbin A.G."/>
            <person name="Shore J.S."/>
        </authorList>
    </citation>
    <scope>NUCLEOTIDE SEQUENCE</scope>
    <source>
        <strain evidence="1">F60SS</strain>
    </source>
</reference>